<proteinExistence type="predicted"/>
<keyword evidence="2" id="KW-1185">Reference proteome</keyword>
<organism evidence="1 2">
    <name type="scientific">Microbacterium allomyrinae</name>
    <dbReference type="NCBI Taxonomy" id="2830666"/>
    <lineage>
        <taxon>Bacteria</taxon>
        <taxon>Bacillati</taxon>
        <taxon>Actinomycetota</taxon>
        <taxon>Actinomycetes</taxon>
        <taxon>Micrococcales</taxon>
        <taxon>Microbacteriaceae</taxon>
        <taxon>Microbacterium</taxon>
    </lineage>
</organism>
<reference evidence="1" key="1">
    <citation type="submission" date="2021-04" db="EMBL/GenBank/DDBJ databases">
        <title>Microbacterium tenobrionis sp. nov. and Microbacterium allomyrinae sp. nov., isolated from larvae of Tenobrio molitor and Allomyrina dichotoma, respectively.</title>
        <authorList>
            <person name="Lee S.D."/>
        </authorList>
    </citation>
    <scope>NUCLEOTIDE SEQUENCE</scope>
    <source>
        <strain evidence="1">BWT-G7</strain>
    </source>
</reference>
<dbReference type="Proteomes" id="UP001139354">
    <property type="component" value="Unassembled WGS sequence"/>
</dbReference>
<gene>
    <name evidence="1" type="ORF">KEC57_00380</name>
</gene>
<dbReference type="RefSeq" id="WP_229382545.1">
    <property type="nucleotide sequence ID" value="NZ_JAGTTN010000001.1"/>
</dbReference>
<comment type="caution">
    <text evidence="1">The sequence shown here is derived from an EMBL/GenBank/DDBJ whole genome shotgun (WGS) entry which is preliminary data.</text>
</comment>
<sequence length="267" mass="29205">MKSGWNFDRLSVTSSRVDMPAPVASDYIDAPNDLVRGLRAWALLVQFGVGHPWRAEPLEAGISSEDAYEDANGCALVILDGFDRLANDSRVIGHLVAFLCDMEIEGAPGQWTVAAAAAKWPLEDRERWTATPCPECDCKTVRIKPPRGVKSPARFRCTTCDWERSDRDDSGLWAEIFADEVHARDIPLGDKDRTTAHDPRWMTLADAAKLAGVTGSRVHGWADQGSVRRSAEGRYWREDVQARAGALGVDRLLAAMDTEGAAVDAAA</sequence>
<accession>A0A9X1LSB3</accession>
<evidence type="ECO:0000313" key="2">
    <source>
        <dbReference type="Proteomes" id="UP001139354"/>
    </source>
</evidence>
<dbReference type="EMBL" id="JAGTTN010000001">
    <property type="protein sequence ID" value="MCC2030635.1"/>
    <property type="molecule type" value="Genomic_DNA"/>
</dbReference>
<name>A0A9X1LSB3_9MICO</name>
<protein>
    <submittedName>
        <fullName evidence="1">Uncharacterized protein</fullName>
    </submittedName>
</protein>
<evidence type="ECO:0000313" key="1">
    <source>
        <dbReference type="EMBL" id="MCC2030635.1"/>
    </source>
</evidence>
<dbReference type="AlphaFoldDB" id="A0A9X1LSB3"/>